<keyword evidence="6" id="KW-1185">Reference proteome</keyword>
<accession>A0A430FW85</accession>
<dbReference type="AlphaFoldDB" id="A0A430FW85"/>
<dbReference type="Gene3D" id="1.10.10.10">
    <property type="entry name" value="Winged helix-like DNA-binding domain superfamily/Winged helix DNA-binding domain"/>
    <property type="match status" value="1"/>
</dbReference>
<dbReference type="GO" id="GO:0003677">
    <property type="term" value="F:DNA binding"/>
    <property type="evidence" value="ECO:0007669"/>
    <property type="project" value="UniProtKB-KW"/>
</dbReference>
<organism evidence="5 6">
    <name type="scientific">Bifidobacterium samirii</name>
    <dbReference type="NCBI Taxonomy" id="2306974"/>
    <lineage>
        <taxon>Bacteria</taxon>
        <taxon>Bacillati</taxon>
        <taxon>Actinomycetota</taxon>
        <taxon>Actinomycetes</taxon>
        <taxon>Bifidobacteriales</taxon>
        <taxon>Bifidobacteriaceae</taxon>
        <taxon>Bifidobacterium</taxon>
    </lineage>
</organism>
<dbReference type="InterPro" id="IPR036388">
    <property type="entry name" value="WH-like_DNA-bd_sf"/>
</dbReference>
<dbReference type="InterPro" id="IPR036390">
    <property type="entry name" value="WH_DNA-bd_sf"/>
</dbReference>
<dbReference type="CDD" id="cd00090">
    <property type="entry name" value="HTH_ARSR"/>
    <property type="match status" value="1"/>
</dbReference>
<dbReference type="EMBL" id="QXGK01000002">
    <property type="protein sequence ID" value="RSX58370.1"/>
    <property type="molecule type" value="Genomic_DNA"/>
</dbReference>
<dbReference type="PANTHER" id="PTHR33154">
    <property type="entry name" value="TRANSCRIPTIONAL REGULATOR, ARSR FAMILY"/>
    <property type="match status" value="1"/>
</dbReference>
<evidence type="ECO:0000256" key="3">
    <source>
        <dbReference type="ARBA" id="ARBA00023163"/>
    </source>
</evidence>
<dbReference type="Proteomes" id="UP000287470">
    <property type="component" value="Unassembled WGS sequence"/>
</dbReference>
<keyword evidence="1" id="KW-0805">Transcription regulation</keyword>
<dbReference type="RefSeq" id="WP_206430901.1">
    <property type="nucleotide sequence ID" value="NZ_QXGK01000002.1"/>
</dbReference>
<dbReference type="SUPFAM" id="SSF46785">
    <property type="entry name" value="Winged helix' DNA-binding domain"/>
    <property type="match status" value="1"/>
</dbReference>
<keyword evidence="3" id="KW-0804">Transcription</keyword>
<reference evidence="5 6" key="1">
    <citation type="submission" date="2018-09" db="EMBL/GenBank/DDBJ databases">
        <title>Characterization of the phylogenetic diversity of five novel species belonging to the genus Bifidobacterium.</title>
        <authorList>
            <person name="Lugli G.A."/>
            <person name="Duranti S."/>
            <person name="Milani C."/>
        </authorList>
    </citation>
    <scope>NUCLEOTIDE SEQUENCE [LARGE SCALE GENOMIC DNA]</scope>
    <source>
        <strain evidence="5 6">2033B</strain>
    </source>
</reference>
<dbReference type="InterPro" id="IPR051081">
    <property type="entry name" value="HTH_MetalResp_TranReg"/>
</dbReference>
<evidence type="ECO:0000313" key="5">
    <source>
        <dbReference type="EMBL" id="RSX58370.1"/>
    </source>
</evidence>
<proteinExistence type="predicted"/>
<dbReference type="PROSITE" id="PS50987">
    <property type="entry name" value="HTH_ARSR_2"/>
    <property type="match status" value="1"/>
</dbReference>
<protein>
    <submittedName>
        <fullName evidence="5">ArsR family transcriptional regulator</fullName>
    </submittedName>
</protein>
<feature type="domain" description="HTH arsR-type" evidence="4">
    <location>
        <begin position="1"/>
        <end position="100"/>
    </location>
</feature>
<sequence length="100" mass="11756">MNPTEALKALANEHRLRIMQWLKEPKRHFHHDSDVDMEQVGVCVGEIQRVLELTQSTTSQYLSILQKANLVTSTRIGKWTYYRRNEAAIEELRDFIDTEL</sequence>
<dbReference type="InterPro" id="IPR011991">
    <property type="entry name" value="ArsR-like_HTH"/>
</dbReference>
<evidence type="ECO:0000256" key="2">
    <source>
        <dbReference type="ARBA" id="ARBA00023125"/>
    </source>
</evidence>
<evidence type="ECO:0000313" key="6">
    <source>
        <dbReference type="Proteomes" id="UP000287470"/>
    </source>
</evidence>
<dbReference type="Pfam" id="PF01022">
    <property type="entry name" value="HTH_5"/>
    <property type="match status" value="1"/>
</dbReference>
<comment type="caution">
    <text evidence="5">The sequence shown here is derived from an EMBL/GenBank/DDBJ whole genome shotgun (WGS) entry which is preliminary data.</text>
</comment>
<dbReference type="PANTHER" id="PTHR33154:SF33">
    <property type="entry name" value="TRANSCRIPTIONAL REPRESSOR SDPR"/>
    <property type="match status" value="1"/>
</dbReference>
<keyword evidence="2" id="KW-0238">DNA-binding</keyword>
<dbReference type="SMART" id="SM00418">
    <property type="entry name" value="HTH_ARSR"/>
    <property type="match status" value="1"/>
</dbReference>
<evidence type="ECO:0000259" key="4">
    <source>
        <dbReference type="PROSITE" id="PS50987"/>
    </source>
</evidence>
<gene>
    <name evidence="5" type="ORF">D2E24_0248</name>
</gene>
<evidence type="ECO:0000256" key="1">
    <source>
        <dbReference type="ARBA" id="ARBA00023015"/>
    </source>
</evidence>
<name>A0A430FW85_9BIFI</name>
<dbReference type="InterPro" id="IPR001845">
    <property type="entry name" value="HTH_ArsR_DNA-bd_dom"/>
</dbReference>
<dbReference type="GO" id="GO:0003700">
    <property type="term" value="F:DNA-binding transcription factor activity"/>
    <property type="evidence" value="ECO:0007669"/>
    <property type="project" value="InterPro"/>
</dbReference>